<dbReference type="OrthoDB" id="2416606at2"/>
<organism evidence="5 6">
    <name type="scientific">Sporosarcina globispora</name>
    <name type="common">Bacillus globisporus</name>
    <dbReference type="NCBI Taxonomy" id="1459"/>
    <lineage>
        <taxon>Bacteria</taxon>
        <taxon>Bacillati</taxon>
        <taxon>Bacillota</taxon>
        <taxon>Bacilli</taxon>
        <taxon>Bacillales</taxon>
        <taxon>Caryophanaceae</taxon>
        <taxon>Sporosarcina</taxon>
    </lineage>
</organism>
<reference evidence="6" key="1">
    <citation type="submission" date="2015-07" db="EMBL/GenBank/DDBJ databases">
        <title>Fjat-10036 dsm4.</title>
        <authorList>
            <person name="Liu B."/>
            <person name="Wang J."/>
            <person name="Zhu Y."/>
            <person name="Liu G."/>
            <person name="Chen Q."/>
            <person name="Chen Z."/>
            <person name="Lan J."/>
            <person name="Che J."/>
            <person name="Ge C."/>
            <person name="Shi H."/>
            <person name="Pan Z."/>
            <person name="Liu X."/>
        </authorList>
    </citation>
    <scope>NUCLEOTIDE SEQUENCE [LARGE SCALE GENOMIC DNA]</scope>
    <source>
        <strain evidence="6">DSM 4</strain>
    </source>
</reference>
<dbReference type="Pfam" id="PF07687">
    <property type="entry name" value="M20_dimer"/>
    <property type="match status" value="1"/>
</dbReference>
<dbReference type="Gene3D" id="3.30.70.360">
    <property type="match status" value="1"/>
</dbReference>
<evidence type="ECO:0000259" key="4">
    <source>
        <dbReference type="Pfam" id="PF07687"/>
    </source>
</evidence>
<feature type="domain" description="Peptidase M20 dimerisation" evidence="4">
    <location>
        <begin position="177"/>
        <end position="272"/>
    </location>
</feature>
<dbReference type="InterPro" id="IPR036264">
    <property type="entry name" value="Bact_exopeptidase_dim_dom"/>
</dbReference>
<evidence type="ECO:0000313" key="5">
    <source>
        <dbReference type="EMBL" id="KON88110.1"/>
    </source>
</evidence>
<feature type="binding site" evidence="3">
    <location>
        <position position="157"/>
    </location>
    <ligand>
        <name>Mn(2+)</name>
        <dbReference type="ChEBI" id="CHEBI:29035"/>
        <label>2</label>
    </ligand>
</feature>
<keyword evidence="3" id="KW-0464">Manganese</keyword>
<dbReference type="SUPFAM" id="SSF55031">
    <property type="entry name" value="Bacterial exopeptidase dimerisation domain"/>
    <property type="match status" value="1"/>
</dbReference>
<feature type="binding site" evidence="3">
    <location>
        <position position="354"/>
    </location>
    <ligand>
        <name>Mn(2+)</name>
        <dbReference type="ChEBI" id="CHEBI:29035"/>
        <label>2</label>
    </ligand>
</feature>
<comment type="caution">
    <text evidence="5">The sequence shown here is derived from an EMBL/GenBank/DDBJ whole genome shotgun (WGS) entry which is preliminary data.</text>
</comment>
<feature type="binding site" evidence="3">
    <location>
        <position position="96"/>
    </location>
    <ligand>
        <name>Mn(2+)</name>
        <dbReference type="ChEBI" id="CHEBI:29035"/>
        <label>2</label>
    </ligand>
</feature>
<dbReference type="PIRSF" id="PIRSF005962">
    <property type="entry name" value="Pept_M20D_amidohydro"/>
    <property type="match status" value="1"/>
</dbReference>
<evidence type="ECO:0000313" key="6">
    <source>
        <dbReference type="Proteomes" id="UP000037109"/>
    </source>
</evidence>
<dbReference type="GO" id="GO:0016787">
    <property type="term" value="F:hydrolase activity"/>
    <property type="evidence" value="ECO:0007669"/>
    <property type="project" value="UniProtKB-KW"/>
</dbReference>
<sequence length="401" mass="44649">MDWSELERKMVDYRRHFHQYPEVSHEEVKTREFIKRELILLGLTPLSFSGKDVAADLQGTKSGKMVAIRADMDALQVEEETDLPFSSKNKGVMHACGHDGHMAILLGLVHFFVENRERWSGTIRFIFQHAEEAVPGGANDIVKNKGLEGVEAIFGYHLWQPLPTGTIGVRSGPVMAGADKFRIRIFGKGGHGSMPNETVDPTLLAAQAITQIHTIVSRSLHPLDQAVVSIGELKSGSTYNVIPDTAYLSGTVRQFSKKISKQIHERLDKILAGICLSYNGRYELDYSYGDSAVVNDEALCFLMKEKAVELFGEERVVDIDPLLGSEDFSCYTYEIPGMYTFIGVGKDGSPYGHHHPKFDIDETMFVPSVKLISGAVIDFLERSRCDANNISNNLRNSSTFN</sequence>
<dbReference type="RefSeq" id="WP_053435479.1">
    <property type="nucleotide sequence ID" value="NZ_LGUF01000007.1"/>
</dbReference>
<dbReference type="EMBL" id="LGUF01000007">
    <property type="protein sequence ID" value="KON88110.1"/>
    <property type="molecule type" value="Genomic_DNA"/>
</dbReference>
<dbReference type="AlphaFoldDB" id="A0A0M0GDW4"/>
<keyword evidence="2" id="KW-0378">Hydrolase</keyword>
<name>A0A0M0GDW4_SPOGL</name>
<dbReference type="Pfam" id="PF01546">
    <property type="entry name" value="Peptidase_M20"/>
    <property type="match status" value="1"/>
</dbReference>
<feature type="binding site" evidence="3">
    <location>
        <position position="132"/>
    </location>
    <ligand>
        <name>Mn(2+)</name>
        <dbReference type="ChEBI" id="CHEBI:29035"/>
        <label>2</label>
    </ligand>
</feature>
<dbReference type="Gene3D" id="3.40.630.10">
    <property type="entry name" value="Zn peptidases"/>
    <property type="match status" value="1"/>
</dbReference>
<comment type="similarity">
    <text evidence="1">Belongs to the peptidase M20 family.</text>
</comment>
<dbReference type="FunFam" id="3.30.70.360:FF:000014">
    <property type="entry name" value="N-acyl-L-amino acid amidohydrolase"/>
    <property type="match status" value="1"/>
</dbReference>
<evidence type="ECO:0000256" key="1">
    <source>
        <dbReference type="ARBA" id="ARBA00006153"/>
    </source>
</evidence>
<comment type="cofactor">
    <cofactor evidence="3">
        <name>Mn(2+)</name>
        <dbReference type="ChEBI" id="CHEBI:29035"/>
    </cofactor>
    <text evidence="3">The Mn(2+) ion enhances activity.</text>
</comment>
<proteinExistence type="inferred from homology"/>
<dbReference type="SUPFAM" id="SSF53187">
    <property type="entry name" value="Zn-dependent exopeptidases"/>
    <property type="match status" value="1"/>
</dbReference>
<dbReference type="InterPro" id="IPR002933">
    <property type="entry name" value="Peptidase_M20"/>
</dbReference>
<dbReference type="NCBIfam" id="TIGR01891">
    <property type="entry name" value="amidohydrolases"/>
    <property type="match status" value="1"/>
</dbReference>
<keyword evidence="6" id="KW-1185">Reference proteome</keyword>
<dbReference type="GO" id="GO:0046872">
    <property type="term" value="F:metal ion binding"/>
    <property type="evidence" value="ECO:0007669"/>
    <property type="project" value="UniProtKB-KW"/>
</dbReference>
<evidence type="ECO:0000256" key="3">
    <source>
        <dbReference type="PIRSR" id="PIRSR005962-1"/>
    </source>
</evidence>
<dbReference type="PANTHER" id="PTHR11014:SF63">
    <property type="entry name" value="METALLOPEPTIDASE, PUTATIVE (AFU_ORTHOLOGUE AFUA_6G09600)-RELATED"/>
    <property type="match status" value="1"/>
</dbReference>
<feature type="binding site" evidence="3">
    <location>
        <position position="98"/>
    </location>
    <ligand>
        <name>Mn(2+)</name>
        <dbReference type="ChEBI" id="CHEBI:29035"/>
        <label>2</label>
    </ligand>
</feature>
<keyword evidence="3" id="KW-0479">Metal-binding</keyword>
<dbReference type="InterPro" id="IPR017439">
    <property type="entry name" value="Amidohydrolase"/>
</dbReference>
<accession>A0A0M0GDW4</accession>
<dbReference type="STRING" id="1459.AF332_15685"/>
<dbReference type="PATRIC" id="fig|1459.3.peg.3405"/>
<evidence type="ECO:0000256" key="2">
    <source>
        <dbReference type="ARBA" id="ARBA00022801"/>
    </source>
</evidence>
<dbReference type="Proteomes" id="UP000037109">
    <property type="component" value="Unassembled WGS sequence"/>
</dbReference>
<gene>
    <name evidence="5" type="ORF">AF332_15685</name>
</gene>
<dbReference type="InterPro" id="IPR011650">
    <property type="entry name" value="Peptidase_M20_dimer"/>
</dbReference>
<dbReference type="PANTHER" id="PTHR11014">
    <property type="entry name" value="PEPTIDASE M20 FAMILY MEMBER"/>
    <property type="match status" value="1"/>
</dbReference>
<protein>
    <recommendedName>
        <fullName evidence="4">Peptidase M20 dimerisation domain-containing protein</fullName>
    </recommendedName>
</protein>